<evidence type="ECO:0000313" key="2">
    <source>
        <dbReference type="Proteomes" id="UP000276133"/>
    </source>
</evidence>
<proteinExistence type="predicted"/>
<gene>
    <name evidence="1" type="ORF">BpHYR1_053404</name>
</gene>
<dbReference type="EMBL" id="REGN01006120">
    <property type="protein sequence ID" value="RNA10760.1"/>
    <property type="molecule type" value="Genomic_DNA"/>
</dbReference>
<dbReference type="Proteomes" id="UP000276133">
    <property type="component" value="Unassembled WGS sequence"/>
</dbReference>
<evidence type="ECO:0000313" key="1">
    <source>
        <dbReference type="EMBL" id="RNA10760.1"/>
    </source>
</evidence>
<accession>A0A3M7QHC9</accession>
<reference evidence="1 2" key="1">
    <citation type="journal article" date="2018" name="Sci. Rep.">
        <title>Genomic signatures of local adaptation to the degree of environmental predictability in rotifers.</title>
        <authorList>
            <person name="Franch-Gras L."/>
            <person name="Hahn C."/>
            <person name="Garcia-Roger E.M."/>
            <person name="Carmona M.J."/>
            <person name="Serra M."/>
            <person name="Gomez A."/>
        </authorList>
    </citation>
    <scope>NUCLEOTIDE SEQUENCE [LARGE SCALE GENOMIC DNA]</scope>
    <source>
        <strain evidence="1">HYR1</strain>
    </source>
</reference>
<organism evidence="1 2">
    <name type="scientific">Brachionus plicatilis</name>
    <name type="common">Marine rotifer</name>
    <name type="synonym">Brachionus muelleri</name>
    <dbReference type="NCBI Taxonomy" id="10195"/>
    <lineage>
        <taxon>Eukaryota</taxon>
        <taxon>Metazoa</taxon>
        <taxon>Spiralia</taxon>
        <taxon>Gnathifera</taxon>
        <taxon>Rotifera</taxon>
        <taxon>Eurotatoria</taxon>
        <taxon>Monogononta</taxon>
        <taxon>Pseudotrocha</taxon>
        <taxon>Ploima</taxon>
        <taxon>Brachionidae</taxon>
        <taxon>Brachionus</taxon>
    </lineage>
</organism>
<name>A0A3M7QHC9_BRAPC</name>
<dbReference type="AlphaFoldDB" id="A0A3M7QHC9"/>
<protein>
    <submittedName>
        <fullName evidence="1">Uncharacterized protein</fullName>
    </submittedName>
</protein>
<sequence>MPKNFSFKPFYGRPAITRSVPQLADSWLATARSSKIKFNFLFFLSQSIPYFHKSNFYLFQLDNIYLLLHNQNYTKIYSFHILWNPLSKQLNKLDKKNI</sequence>
<comment type="caution">
    <text evidence="1">The sequence shown here is derived from an EMBL/GenBank/DDBJ whole genome shotgun (WGS) entry which is preliminary data.</text>
</comment>
<keyword evidence="2" id="KW-1185">Reference proteome</keyword>